<dbReference type="InterPro" id="IPR000182">
    <property type="entry name" value="GNAT_dom"/>
</dbReference>
<dbReference type="SUPFAM" id="SSF55729">
    <property type="entry name" value="Acyl-CoA N-acyltransferases (Nat)"/>
    <property type="match status" value="1"/>
</dbReference>
<organism evidence="2">
    <name type="scientific">Sporisorium scitamineum</name>
    <dbReference type="NCBI Taxonomy" id="49012"/>
    <lineage>
        <taxon>Eukaryota</taxon>
        <taxon>Fungi</taxon>
        <taxon>Dikarya</taxon>
        <taxon>Basidiomycota</taxon>
        <taxon>Ustilaginomycotina</taxon>
        <taxon>Ustilaginomycetes</taxon>
        <taxon>Ustilaginales</taxon>
        <taxon>Ustilaginaceae</taxon>
        <taxon>Sporisorium</taxon>
    </lineage>
</organism>
<proteinExistence type="predicted"/>
<dbReference type="EMBL" id="LK056692">
    <property type="protein sequence ID" value="CDU25902.1"/>
    <property type="molecule type" value="Genomic_DNA"/>
</dbReference>
<accession>A0A127ZIY1</accession>
<gene>
    <name evidence="2" type="ORF">SPSC_06073</name>
</gene>
<evidence type="ECO:0000259" key="1">
    <source>
        <dbReference type="PROSITE" id="PS51186"/>
    </source>
</evidence>
<protein>
    <recommendedName>
        <fullName evidence="1">N-acetyltransferase domain-containing protein</fullName>
    </recommendedName>
</protein>
<dbReference type="InterPro" id="IPR016181">
    <property type="entry name" value="Acyl_CoA_acyltransferase"/>
</dbReference>
<name>A0A127ZIY1_9BASI</name>
<dbReference type="CDD" id="cd04301">
    <property type="entry name" value="NAT_SF"/>
    <property type="match status" value="1"/>
</dbReference>
<reference evidence="2" key="1">
    <citation type="submission" date="2014-06" db="EMBL/GenBank/DDBJ databases">
        <authorList>
            <person name="Ju J."/>
            <person name="Zhang J."/>
        </authorList>
    </citation>
    <scope>NUCLEOTIDE SEQUENCE</scope>
    <source>
        <strain evidence="2">SscI8</strain>
    </source>
</reference>
<dbReference type="PANTHER" id="PTHR42791">
    <property type="entry name" value="GNAT FAMILY ACETYLTRANSFERASE"/>
    <property type="match status" value="1"/>
</dbReference>
<dbReference type="Gene3D" id="3.40.630.30">
    <property type="match status" value="1"/>
</dbReference>
<feature type="domain" description="N-acetyltransferase" evidence="1">
    <location>
        <begin position="105"/>
        <end position="241"/>
    </location>
</feature>
<dbReference type="PANTHER" id="PTHR42791:SF16">
    <property type="entry name" value="N-ACETYLTRANSFERASE DOMAIN-CONTAINING PROTEIN"/>
    <property type="match status" value="1"/>
</dbReference>
<dbReference type="PROSITE" id="PS51186">
    <property type="entry name" value="GNAT"/>
    <property type="match status" value="1"/>
</dbReference>
<dbReference type="GO" id="GO:0016747">
    <property type="term" value="F:acyltransferase activity, transferring groups other than amino-acyl groups"/>
    <property type="evidence" value="ECO:0007669"/>
    <property type="project" value="InterPro"/>
</dbReference>
<dbReference type="InterPro" id="IPR052523">
    <property type="entry name" value="Trichothecene_AcTrans"/>
</dbReference>
<sequence length="257" mass="29243">MTQPTPQFVTRLTRPSEVPSIARIRHDAFFTNPHNTTPDELSHLLSLEIDPNLQRPLTRLESIAKLKTLTSQLYPKPNLFLVGTYLLPPNTDITNDGLGEDKDSSDLPEGSSLVGLGIWQKVDERTPPDSEESDKKAEEEPTLLNRFFARMNRTREGVMQGRVYWFLKLLVVDPGFQRKGLGTMLVRWGTRKADKEGVDAWLESSPMGKGAYLKAGFRVLGVDRVEDERAEKGYVEWPYMIHEHQPTGKKVERERSV</sequence>
<dbReference type="AlphaFoldDB" id="A0A127ZIY1"/>
<dbReference type="OrthoDB" id="2896281at2759"/>
<dbReference type="Pfam" id="PF00583">
    <property type="entry name" value="Acetyltransf_1"/>
    <property type="match status" value="1"/>
</dbReference>
<evidence type="ECO:0000313" key="2">
    <source>
        <dbReference type="EMBL" id="CDU25902.1"/>
    </source>
</evidence>